<evidence type="ECO:0000313" key="1">
    <source>
        <dbReference type="EMBL" id="AMO96302.1"/>
    </source>
</evidence>
<dbReference type="EMBL" id="CP013232">
    <property type="protein sequence ID" value="AMO96302.1"/>
    <property type="molecule type" value="Genomic_DNA"/>
</dbReference>
<reference evidence="1 2" key="1">
    <citation type="submission" date="2015-11" db="EMBL/GenBank/DDBJ databases">
        <title>Exploring the genomic traits of fungus-feeding bacterial genus Collimonas.</title>
        <authorList>
            <person name="Song C."/>
            <person name="Schmidt R."/>
            <person name="de Jager V."/>
            <person name="Krzyzanowska D."/>
            <person name="Jongedijk E."/>
            <person name="Cankar K."/>
            <person name="Beekwilder J."/>
            <person name="van Veen A."/>
            <person name="de Boer W."/>
            <person name="van Veen J.A."/>
            <person name="Garbeva P."/>
        </authorList>
    </citation>
    <scope>NUCLEOTIDE SEQUENCE [LARGE SCALE GENOMIC DNA]</scope>
    <source>
        <strain evidence="1 2">Ter6</strain>
    </source>
</reference>
<name>A0A127PER1_9BURK</name>
<protein>
    <submittedName>
        <fullName evidence="1">Uncharacterized protein</fullName>
    </submittedName>
</protein>
<organism evidence="1">
    <name type="scientific">Collimonas fungivorans</name>
    <dbReference type="NCBI Taxonomy" id="158899"/>
    <lineage>
        <taxon>Bacteria</taxon>
        <taxon>Pseudomonadati</taxon>
        <taxon>Pseudomonadota</taxon>
        <taxon>Betaproteobacteria</taxon>
        <taxon>Burkholderiales</taxon>
        <taxon>Oxalobacteraceae</taxon>
        <taxon>Collimonas</taxon>
    </lineage>
</organism>
<accession>A0A127PER1</accession>
<dbReference type="Proteomes" id="UP000072421">
    <property type="component" value="Chromosome"/>
</dbReference>
<sequence>MVGFGEILRDFWQLYPALEIRAGQTHAKSAWRESIALPARPAFTST</sequence>
<proteinExistence type="predicted"/>
<gene>
    <name evidence="1" type="ORF">CFter6_3677</name>
</gene>
<dbReference type="PATRIC" id="fig|158899.10.peg.3656"/>
<evidence type="ECO:0000313" key="2">
    <source>
        <dbReference type="Proteomes" id="UP000072421"/>
    </source>
</evidence>
<dbReference type="AlphaFoldDB" id="A0A127PER1"/>